<gene>
    <name evidence="1" type="ORF">ODALV1_LOCUS891</name>
</gene>
<reference evidence="1 2" key="1">
    <citation type="submission" date="2024-08" db="EMBL/GenBank/DDBJ databases">
        <authorList>
            <person name="Cucini C."/>
            <person name="Frati F."/>
        </authorList>
    </citation>
    <scope>NUCLEOTIDE SEQUENCE [LARGE SCALE GENOMIC DNA]</scope>
</reference>
<proteinExistence type="predicted"/>
<dbReference type="EMBL" id="CAXLJM020000004">
    <property type="protein sequence ID" value="CAL8069679.1"/>
    <property type="molecule type" value="Genomic_DNA"/>
</dbReference>
<keyword evidence="2" id="KW-1185">Reference proteome</keyword>
<name>A0ABP1PK41_9HEXA</name>
<sequence>MSEDPPYSYHLIHQNQPRRNNFSSEVEPNQVTIMAFSTESHHRLSGGSRINVLSFRPQVNESCQSDSLSFYDVYGRKERVEVLSKTFVASDIVKDETLTTEIAAQNCTAFEDSRFSTCENIESCLDPPSGGAFRTNTTSFVAIYKSVNVTGSLQLRGFRFSSNYY</sequence>
<evidence type="ECO:0000313" key="1">
    <source>
        <dbReference type="EMBL" id="CAL8069679.1"/>
    </source>
</evidence>
<evidence type="ECO:0000313" key="2">
    <source>
        <dbReference type="Proteomes" id="UP001642540"/>
    </source>
</evidence>
<comment type="caution">
    <text evidence="1">The sequence shown here is derived from an EMBL/GenBank/DDBJ whole genome shotgun (WGS) entry which is preliminary data.</text>
</comment>
<organism evidence="1 2">
    <name type="scientific">Orchesella dallaii</name>
    <dbReference type="NCBI Taxonomy" id="48710"/>
    <lineage>
        <taxon>Eukaryota</taxon>
        <taxon>Metazoa</taxon>
        <taxon>Ecdysozoa</taxon>
        <taxon>Arthropoda</taxon>
        <taxon>Hexapoda</taxon>
        <taxon>Collembola</taxon>
        <taxon>Entomobryomorpha</taxon>
        <taxon>Entomobryoidea</taxon>
        <taxon>Orchesellidae</taxon>
        <taxon>Orchesellinae</taxon>
        <taxon>Orchesella</taxon>
    </lineage>
</organism>
<dbReference type="Proteomes" id="UP001642540">
    <property type="component" value="Unassembled WGS sequence"/>
</dbReference>
<accession>A0ABP1PK41</accession>
<protein>
    <submittedName>
        <fullName evidence="1">Uncharacterized protein</fullName>
    </submittedName>
</protein>